<protein>
    <submittedName>
        <fullName evidence="1">Uncharacterized protein</fullName>
    </submittedName>
</protein>
<proteinExistence type="predicted"/>
<accession>A0A1R4JXF5</accession>
<dbReference type="Proteomes" id="UP000196320">
    <property type="component" value="Unassembled WGS sequence"/>
</dbReference>
<keyword evidence="2" id="KW-1185">Reference proteome</keyword>
<organism evidence="1 2">
    <name type="scientific">Microbacterium esteraromaticum</name>
    <dbReference type="NCBI Taxonomy" id="57043"/>
    <lineage>
        <taxon>Bacteria</taxon>
        <taxon>Bacillati</taxon>
        <taxon>Actinomycetota</taxon>
        <taxon>Actinomycetes</taxon>
        <taxon>Micrococcales</taxon>
        <taxon>Microbacteriaceae</taxon>
        <taxon>Microbacterium</taxon>
    </lineage>
</organism>
<dbReference type="InterPro" id="IPR036412">
    <property type="entry name" value="HAD-like_sf"/>
</dbReference>
<gene>
    <name evidence="1" type="ORF">FM104_09270</name>
</gene>
<reference evidence="1 2" key="1">
    <citation type="submission" date="2017-02" db="EMBL/GenBank/DDBJ databases">
        <authorList>
            <person name="Peterson S.W."/>
        </authorList>
    </citation>
    <scope>NUCLEOTIDE SEQUENCE [LARGE SCALE GENOMIC DNA]</scope>
    <source>
        <strain evidence="1 2">B Mb 05.01</strain>
    </source>
</reference>
<evidence type="ECO:0000313" key="2">
    <source>
        <dbReference type="Proteomes" id="UP000196320"/>
    </source>
</evidence>
<evidence type="ECO:0000313" key="1">
    <source>
        <dbReference type="EMBL" id="SJN36515.1"/>
    </source>
</evidence>
<dbReference type="Pfam" id="PF18143">
    <property type="entry name" value="HAD_SAK_2"/>
    <property type="match status" value="1"/>
</dbReference>
<dbReference type="SUPFAM" id="SSF56784">
    <property type="entry name" value="HAD-like"/>
    <property type="match status" value="1"/>
</dbReference>
<dbReference type="AlphaFoldDB" id="A0A1R4JXF5"/>
<dbReference type="EMBL" id="FUKO01000021">
    <property type="protein sequence ID" value="SJN36515.1"/>
    <property type="molecule type" value="Genomic_DNA"/>
</dbReference>
<name>A0A1R4JXF5_9MICO</name>
<dbReference type="OrthoDB" id="5124141at2"/>
<sequence length="173" mass="19589">MLQASDAAQEALIVLDVDGTIARIYHEHEQKAHRTAPGWHSWMSVSDEVIDALEALTRRPGVQIAWLTTWPHDQVKWLIQGPLRGKLDGAYVPWQNWPHEGWRMQSLISYVRRANTGAVAWADDRAPGDAASRLTRMTEVPSFLVVPDKFVGLTIADIDGIQHFLDEHLEHRS</sequence>
<dbReference type="RefSeq" id="WP_087131670.1">
    <property type="nucleotide sequence ID" value="NZ_FUKO01000021.1"/>
</dbReference>